<proteinExistence type="predicted"/>
<accession>A0A537J3F5</accession>
<evidence type="ECO:0000313" key="2">
    <source>
        <dbReference type="Proteomes" id="UP000320048"/>
    </source>
</evidence>
<name>A0A537J3F5_9BACT</name>
<dbReference type="AlphaFoldDB" id="A0A537J3F5"/>
<comment type="caution">
    <text evidence="1">The sequence shown here is derived from an EMBL/GenBank/DDBJ whole genome shotgun (WGS) entry which is preliminary data.</text>
</comment>
<protein>
    <submittedName>
        <fullName evidence="1">DUF1059 domain-containing protein</fullName>
    </submittedName>
</protein>
<gene>
    <name evidence="1" type="ORF">E6H04_13070</name>
</gene>
<organism evidence="1 2">
    <name type="scientific">Candidatus Segetimicrobium genomatis</name>
    <dbReference type="NCBI Taxonomy" id="2569760"/>
    <lineage>
        <taxon>Bacteria</taxon>
        <taxon>Bacillati</taxon>
        <taxon>Candidatus Sysuimicrobiota</taxon>
        <taxon>Candidatus Sysuimicrobiia</taxon>
        <taxon>Candidatus Sysuimicrobiales</taxon>
        <taxon>Candidatus Segetimicrobiaceae</taxon>
        <taxon>Candidatus Segetimicrobium</taxon>
    </lineage>
</organism>
<evidence type="ECO:0000313" key="1">
    <source>
        <dbReference type="EMBL" id="TMI78078.1"/>
    </source>
</evidence>
<reference evidence="1 2" key="1">
    <citation type="journal article" date="2019" name="Nat. Microbiol.">
        <title>Mediterranean grassland soil C-N compound turnover is dependent on rainfall and depth, and is mediated by genomically divergent microorganisms.</title>
        <authorList>
            <person name="Diamond S."/>
            <person name="Andeer P.F."/>
            <person name="Li Z."/>
            <person name="Crits-Christoph A."/>
            <person name="Burstein D."/>
            <person name="Anantharaman K."/>
            <person name="Lane K.R."/>
            <person name="Thomas B.C."/>
            <person name="Pan C."/>
            <person name="Northen T.R."/>
            <person name="Banfield J.F."/>
        </authorList>
    </citation>
    <scope>NUCLEOTIDE SEQUENCE [LARGE SCALE GENOMIC DNA]</scope>
    <source>
        <strain evidence="1">NP_7</strain>
    </source>
</reference>
<sequence length="75" mass="8216">MDVKQQLGLAPGKWVVANCGKFPSEKNCKLVIMAPQSQRADLVEAAAAHAMRVHGHKESPQLRKELDKIIVAIDV</sequence>
<dbReference type="Proteomes" id="UP000320048">
    <property type="component" value="Unassembled WGS sequence"/>
</dbReference>
<dbReference type="EMBL" id="VBAO01000406">
    <property type="protein sequence ID" value="TMI78078.1"/>
    <property type="molecule type" value="Genomic_DNA"/>
</dbReference>